<evidence type="ECO:0000259" key="6">
    <source>
        <dbReference type="PROSITE" id="PS51819"/>
    </source>
</evidence>
<gene>
    <name evidence="7" type="primary">hppD</name>
    <name evidence="7" type="ORF">ACFSKP_13340</name>
</gene>
<dbReference type="GO" id="GO:0003868">
    <property type="term" value="F:4-hydroxyphenylpyruvate dioxygenase activity"/>
    <property type="evidence" value="ECO:0007669"/>
    <property type="project" value="UniProtKB-EC"/>
</dbReference>
<comment type="caution">
    <text evidence="7">The sequence shown here is derived from an EMBL/GenBank/DDBJ whole genome shotgun (WGS) entry which is preliminary data.</text>
</comment>
<sequence length="374" mass="42398">MTTKTITSETTTTDILPLNGTDHIEFFVGNAKQAAHFYQTAFGFKLVAYAGPETGVRDRASYVLQQEKIRLVLTTAIYPDSEIAQHVHQHGDGVKVLALWVDDAEEAFRGTVARGARPAMEPITITDEFGEVKMASIHTYGETIHTFVERKNYNGVFMPGYVSRTSELQVEPVGLKYVDHCVGNVELGRMNEWVKFYEDVMGFKLLLTFDDNDISTEYTALMSKVVSNGNGYIKFPINEPAEGKKKSQIDEYLEFYRGAGVQHIAVATNDILHTVAELRRRGVEFLRVPETYYEDLIERIGHIDEDMADLRKLNILVDRDDEGYLLQIFTKPVEDRPTVFYEIIQRKGAKSFGKGNFKALFEAIEREQALRGNL</sequence>
<evidence type="ECO:0000256" key="2">
    <source>
        <dbReference type="ARBA" id="ARBA00005877"/>
    </source>
</evidence>
<dbReference type="Gene3D" id="3.10.180.10">
    <property type="entry name" value="2,3-Dihydroxybiphenyl 1,2-Dioxygenase, domain 1"/>
    <property type="match status" value="2"/>
</dbReference>
<keyword evidence="8" id="KW-1185">Reference proteome</keyword>
<dbReference type="InterPro" id="IPR041736">
    <property type="entry name" value="4OHPhenylPyrv_dOase_N"/>
</dbReference>
<dbReference type="PANTHER" id="PTHR11959:SF1">
    <property type="entry name" value="4-HYDROXYPHENYLPYRUVATE DIOXYGENASE"/>
    <property type="match status" value="1"/>
</dbReference>
<dbReference type="EC" id="1.13.11.27" evidence="7"/>
<protein>
    <submittedName>
        <fullName evidence="7">4-hydroxyphenylpyruvate dioxygenase</fullName>
        <ecNumber evidence="7">1.13.11.27</ecNumber>
    </submittedName>
</protein>
<name>A0ABW5CXT2_9BACT</name>
<proteinExistence type="inferred from homology"/>
<keyword evidence="3" id="KW-0479">Metal-binding</keyword>
<dbReference type="InterPro" id="IPR018146">
    <property type="entry name" value="Glyoxalase_1_CS"/>
</dbReference>
<dbReference type="EMBL" id="JBHUIM010000002">
    <property type="protein sequence ID" value="MFD2247246.1"/>
    <property type="molecule type" value="Genomic_DNA"/>
</dbReference>
<dbReference type="PROSITE" id="PS51819">
    <property type="entry name" value="VOC"/>
    <property type="match status" value="2"/>
</dbReference>
<evidence type="ECO:0000313" key="7">
    <source>
        <dbReference type="EMBL" id="MFD2247246.1"/>
    </source>
</evidence>
<keyword evidence="7" id="KW-0560">Oxidoreductase</keyword>
<dbReference type="PROSITE" id="PS00934">
    <property type="entry name" value="GLYOXALASE_I_1"/>
    <property type="match status" value="1"/>
</dbReference>
<dbReference type="PIRSF" id="PIRSF009283">
    <property type="entry name" value="HPP_dOase"/>
    <property type="match status" value="1"/>
</dbReference>
<feature type="domain" description="VOC" evidence="6">
    <location>
        <begin position="20"/>
        <end position="150"/>
    </location>
</feature>
<evidence type="ECO:0000256" key="4">
    <source>
        <dbReference type="ARBA" id="ARBA00022737"/>
    </source>
</evidence>
<evidence type="ECO:0000313" key="8">
    <source>
        <dbReference type="Proteomes" id="UP001597374"/>
    </source>
</evidence>
<dbReference type="SUPFAM" id="SSF54593">
    <property type="entry name" value="Glyoxalase/Bleomycin resistance protein/Dihydroxybiphenyl dioxygenase"/>
    <property type="match status" value="1"/>
</dbReference>
<dbReference type="InterPro" id="IPR041735">
    <property type="entry name" value="4OHPhenylPyrv_dOase_C"/>
</dbReference>
<dbReference type="Proteomes" id="UP001597374">
    <property type="component" value="Unassembled WGS sequence"/>
</dbReference>
<organism evidence="7 8">
    <name type="scientific">Pontibacter ruber</name>
    <dbReference type="NCBI Taxonomy" id="1343895"/>
    <lineage>
        <taxon>Bacteria</taxon>
        <taxon>Pseudomonadati</taxon>
        <taxon>Bacteroidota</taxon>
        <taxon>Cytophagia</taxon>
        <taxon>Cytophagales</taxon>
        <taxon>Hymenobacteraceae</taxon>
        <taxon>Pontibacter</taxon>
    </lineage>
</organism>
<evidence type="ECO:0000256" key="3">
    <source>
        <dbReference type="ARBA" id="ARBA00022723"/>
    </source>
</evidence>
<keyword evidence="4" id="KW-0677">Repeat</keyword>
<comment type="similarity">
    <text evidence="2">Belongs to the 4HPPD family.</text>
</comment>
<evidence type="ECO:0000256" key="1">
    <source>
        <dbReference type="ARBA" id="ARBA00001962"/>
    </source>
</evidence>
<dbReference type="NCBIfam" id="TIGR01263">
    <property type="entry name" value="4HPPD"/>
    <property type="match status" value="1"/>
</dbReference>
<keyword evidence="7" id="KW-0223">Dioxygenase</keyword>
<accession>A0ABW5CXT2</accession>
<dbReference type="PANTHER" id="PTHR11959">
    <property type="entry name" value="4-HYDROXYPHENYLPYRUVATE DIOXYGENASE"/>
    <property type="match status" value="1"/>
</dbReference>
<dbReference type="CDD" id="cd07250">
    <property type="entry name" value="HPPD_C_like"/>
    <property type="match status" value="1"/>
</dbReference>
<dbReference type="InterPro" id="IPR037523">
    <property type="entry name" value="VOC_core"/>
</dbReference>
<dbReference type="InterPro" id="IPR029068">
    <property type="entry name" value="Glyas_Bleomycin-R_OHBP_Dase"/>
</dbReference>
<comment type="cofactor">
    <cofactor evidence="1">
        <name>Fe cation</name>
        <dbReference type="ChEBI" id="CHEBI:24875"/>
    </cofactor>
</comment>
<reference evidence="8" key="1">
    <citation type="journal article" date="2019" name="Int. J. Syst. Evol. Microbiol.">
        <title>The Global Catalogue of Microorganisms (GCM) 10K type strain sequencing project: providing services to taxonomists for standard genome sequencing and annotation.</title>
        <authorList>
            <consortium name="The Broad Institute Genomics Platform"/>
            <consortium name="The Broad Institute Genome Sequencing Center for Infectious Disease"/>
            <person name="Wu L."/>
            <person name="Ma J."/>
        </authorList>
    </citation>
    <scope>NUCLEOTIDE SEQUENCE [LARGE SCALE GENOMIC DNA]</scope>
    <source>
        <strain evidence="8">CGMCC 4.1782</strain>
    </source>
</reference>
<dbReference type="CDD" id="cd08342">
    <property type="entry name" value="HPPD_N_like"/>
    <property type="match status" value="1"/>
</dbReference>
<keyword evidence="5" id="KW-0408">Iron</keyword>
<feature type="domain" description="VOC" evidence="6">
    <location>
        <begin position="177"/>
        <end position="331"/>
    </location>
</feature>
<evidence type="ECO:0000256" key="5">
    <source>
        <dbReference type="ARBA" id="ARBA00023004"/>
    </source>
</evidence>
<dbReference type="RefSeq" id="WP_250430182.1">
    <property type="nucleotide sequence ID" value="NZ_JALPRR010000003.1"/>
</dbReference>
<dbReference type="InterPro" id="IPR004360">
    <property type="entry name" value="Glyas_Fos-R_dOase_dom"/>
</dbReference>
<dbReference type="InterPro" id="IPR005956">
    <property type="entry name" value="4OHPhenylPyrv_dOase"/>
</dbReference>
<dbReference type="Pfam" id="PF00903">
    <property type="entry name" value="Glyoxalase"/>
    <property type="match status" value="2"/>
</dbReference>